<protein>
    <submittedName>
        <fullName evidence="1">Uncharacterized protein</fullName>
    </submittedName>
</protein>
<proteinExistence type="predicted"/>
<name>A0A4P6YSB9_9LACO</name>
<dbReference type="EMBL" id="CP037940">
    <property type="protein sequence ID" value="QBO35588.1"/>
    <property type="molecule type" value="Genomic_DNA"/>
</dbReference>
<organism evidence="1 2">
    <name type="scientific">Periweissella cryptocerci</name>
    <dbReference type="NCBI Taxonomy" id="2506420"/>
    <lineage>
        <taxon>Bacteria</taxon>
        <taxon>Bacillati</taxon>
        <taxon>Bacillota</taxon>
        <taxon>Bacilli</taxon>
        <taxon>Lactobacillales</taxon>
        <taxon>Lactobacillaceae</taxon>
        <taxon>Periweissella</taxon>
    </lineage>
</organism>
<gene>
    <name evidence="1" type="ORF">EQG49_03505</name>
</gene>
<reference evidence="2" key="1">
    <citation type="submission" date="2019-03" db="EMBL/GenBank/DDBJ databases">
        <title>Weissella sp. 26KH-42 Genome sequencing.</title>
        <authorList>
            <person name="Heo J."/>
            <person name="Kim S.-J."/>
            <person name="Kim J.-S."/>
            <person name="Hong S.-B."/>
            <person name="Kwon S.-W."/>
        </authorList>
    </citation>
    <scope>NUCLEOTIDE SEQUENCE [LARGE SCALE GENOMIC DNA]</scope>
    <source>
        <strain evidence="2">26KH-42</strain>
    </source>
</reference>
<accession>A0A4P6YSB9</accession>
<dbReference type="AlphaFoldDB" id="A0A4P6YSB9"/>
<dbReference type="RefSeq" id="WP_133362667.1">
    <property type="nucleotide sequence ID" value="NZ_CP037940.1"/>
</dbReference>
<evidence type="ECO:0000313" key="2">
    <source>
        <dbReference type="Proteomes" id="UP000292886"/>
    </source>
</evidence>
<dbReference type="KEGG" id="wei:EQG49_03505"/>
<evidence type="ECO:0000313" key="1">
    <source>
        <dbReference type="EMBL" id="QBO35588.1"/>
    </source>
</evidence>
<sequence>MTELMTQATATQLRVTTDAPMFGREYSQQVETQVAYFANQVSMTFVALNDFGDHQAAIQDVLAHFITDQYAIFWREPNDWSDTTVRFVAARLVDNSAFAAGDGKVQLLAFVRFLVGDHIQLGINPVEMQLIVNEL</sequence>
<dbReference type="Proteomes" id="UP000292886">
    <property type="component" value="Chromosome"/>
</dbReference>
<keyword evidence="2" id="KW-1185">Reference proteome</keyword>